<dbReference type="EMBL" id="NPHW01007395">
    <property type="protein sequence ID" value="OXV05209.1"/>
    <property type="molecule type" value="Genomic_DNA"/>
</dbReference>
<protein>
    <submittedName>
        <fullName evidence="1">Uncharacterized protein</fullName>
    </submittedName>
</protein>
<dbReference type="Proteomes" id="UP000243515">
    <property type="component" value="Unassembled WGS sequence"/>
</dbReference>
<dbReference type="OrthoDB" id="3549610at2759"/>
<gene>
    <name evidence="1" type="ORF">Egran_07023</name>
</gene>
<evidence type="ECO:0000313" key="2">
    <source>
        <dbReference type="Proteomes" id="UP000243515"/>
    </source>
</evidence>
<proteinExistence type="predicted"/>
<dbReference type="AlphaFoldDB" id="A0A232LM25"/>
<name>A0A232LM25_9EURO</name>
<evidence type="ECO:0000313" key="1">
    <source>
        <dbReference type="EMBL" id="OXV05209.1"/>
    </source>
</evidence>
<keyword evidence="2" id="KW-1185">Reference proteome</keyword>
<organism evidence="1 2">
    <name type="scientific">Elaphomyces granulatus</name>
    <dbReference type="NCBI Taxonomy" id="519963"/>
    <lineage>
        <taxon>Eukaryota</taxon>
        <taxon>Fungi</taxon>
        <taxon>Dikarya</taxon>
        <taxon>Ascomycota</taxon>
        <taxon>Pezizomycotina</taxon>
        <taxon>Eurotiomycetes</taxon>
        <taxon>Eurotiomycetidae</taxon>
        <taxon>Eurotiales</taxon>
        <taxon>Elaphomycetaceae</taxon>
        <taxon>Elaphomyces</taxon>
    </lineage>
</organism>
<comment type="caution">
    <text evidence="1">The sequence shown here is derived from an EMBL/GenBank/DDBJ whole genome shotgun (WGS) entry which is preliminary data.</text>
</comment>
<accession>A0A232LM25</accession>
<sequence>MVEKRVFEEIRSCTYRDVEGFFEKYFEGKDWTSRTLQIHQAMQNQHVNGRWIVVVSIPG</sequence>
<reference evidence="1 2" key="1">
    <citation type="journal article" date="2015" name="Environ. Microbiol.">
        <title>Metagenome sequence of Elaphomyces granulatus from sporocarp tissue reveals Ascomycota ectomycorrhizal fingerprints of genome expansion and a Proteobacteria-rich microbiome.</title>
        <authorList>
            <person name="Quandt C.A."/>
            <person name="Kohler A."/>
            <person name="Hesse C.N."/>
            <person name="Sharpton T.J."/>
            <person name="Martin F."/>
            <person name="Spatafora J.W."/>
        </authorList>
    </citation>
    <scope>NUCLEOTIDE SEQUENCE [LARGE SCALE GENOMIC DNA]</scope>
    <source>
        <strain evidence="1 2">OSC145934</strain>
    </source>
</reference>